<dbReference type="Pfam" id="PF13378">
    <property type="entry name" value="MR_MLE_C"/>
    <property type="match status" value="1"/>
</dbReference>
<dbReference type="Gene3D" id="3.30.390.10">
    <property type="entry name" value="Enolase-like, N-terminal domain"/>
    <property type="match status" value="1"/>
</dbReference>
<dbReference type="CDD" id="cd03316">
    <property type="entry name" value="MR_like"/>
    <property type="match status" value="1"/>
</dbReference>
<evidence type="ECO:0000313" key="4">
    <source>
        <dbReference type="Proteomes" id="UP000642748"/>
    </source>
</evidence>
<dbReference type="InterPro" id="IPR013342">
    <property type="entry name" value="Mandelate_racemase_C"/>
</dbReference>
<dbReference type="AlphaFoldDB" id="A0A8J3VSG5"/>
<evidence type="ECO:0000259" key="2">
    <source>
        <dbReference type="SMART" id="SM00922"/>
    </source>
</evidence>
<dbReference type="PANTHER" id="PTHR48080:SF2">
    <property type="entry name" value="D-GALACTONATE DEHYDRATASE"/>
    <property type="match status" value="1"/>
</dbReference>
<dbReference type="InterPro" id="IPR036849">
    <property type="entry name" value="Enolase-like_C_sf"/>
</dbReference>
<dbReference type="InterPro" id="IPR013341">
    <property type="entry name" value="Mandelate_racemase_N_dom"/>
</dbReference>
<evidence type="ECO:0000313" key="3">
    <source>
        <dbReference type="EMBL" id="GIH16571.1"/>
    </source>
</evidence>
<keyword evidence="3" id="KW-0413">Isomerase</keyword>
<dbReference type="Pfam" id="PF02746">
    <property type="entry name" value="MR_MLE_N"/>
    <property type="match status" value="1"/>
</dbReference>
<sequence length="406" mass="44223">MRVNGFEVFAVANPTPSIGGPVWMFVRIDTDTGTSGYGEIFTSSVYSRPLTLVRVIEGMVEDFVLGRPVEEIESLYQRVYNSHYTHIADLTKLAVLSGIEVALWDALGKSLGRPVHALLGGRIRRSVRLYSYLSPPPDGPSGAAFWSDPEAVGRRAAQLVDEGFTGLKLDPFPLLTGGDSLAGQFVPVQPTGELLDHTEALLAAIRSAVGSRADLMLGTHGQFTTSGAVRVARRIERFDPLWFEEPVPPELAEEMALVARSTTVPIAAGERLASKAEFARLVRHDAASIFNFDVSQVGGLLEAKKISALAEATFRQVTPHVFGGPLVAAASLQLALTLPNLLIMEGNGRYDGVYAELLDEPLHWERGYLWPTDRPGMGHDLNEELARELAVTADHEFQYARPATEH</sequence>
<dbReference type="PANTHER" id="PTHR48080">
    <property type="entry name" value="D-GALACTONATE DEHYDRATASE-RELATED"/>
    <property type="match status" value="1"/>
</dbReference>
<evidence type="ECO:0000256" key="1">
    <source>
        <dbReference type="ARBA" id="ARBA00023239"/>
    </source>
</evidence>
<dbReference type="Proteomes" id="UP000642748">
    <property type="component" value="Unassembled WGS sequence"/>
</dbReference>
<dbReference type="SUPFAM" id="SSF54826">
    <property type="entry name" value="Enolase N-terminal domain-like"/>
    <property type="match status" value="1"/>
</dbReference>
<reference evidence="3" key="1">
    <citation type="submission" date="2021-01" db="EMBL/GenBank/DDBJ databases">
        <title>Whole genome shotgun sequence of Rugosimonospora africana NBRC 104875.</title>
        <authorList>
            <person name="Komaki H."/>
            <person name="Tamura T."/>
        </authorList>
    </citation>
    <scope>NUCLEOTIDE SEQUENCE</scope>
    <source>
        <strain evidence="3">NBRC 104875</strain>
    </source>
</reference>
<dbReference type="EMBL" id="BONZ01000045">
    <property type="protein sequence ID" value="GIH16571.1"/>
    <property type="molecule type" value="Genomic_DNA"/>
</dbReference>
<dbReference type="RefSeq" id="WP_203920155.1">
    <property type="nucleotide sequence ID" value="NZ_BONZ01000045.1"/>
</dbReference>
<dbReference type="SUPFAM" id="SSF51604">
    <property type="entry name" value="Enolase C-terminal domain-like"/>
    <property type="match status" value="1"/>
</dbReference>
<organism evidence="3 4">
    <name type="scientific">Rugosimonospora africana</name>
    <dbReference type="NCBI Taxonomy" id="556532"/>
    <lineage>
        <taxon>Bacteria</taxon>
        <taxon>Bacillati</taxon>
        <taxon>Actinomycetota</taxon>
        <taxon>Actinomycetes</taxon>
        <taxon>Micromonosporales</taxon>
        <taxon>Micromonosporaceae</taxon>
        <taxon>Rugosimonospora</taxon>
    </lineage>
</organism>
<dbReference type="GO" id="GO:0016853">
    <property type="term" value="F:isomerase activity"/>
    <property type="evidence" value="ECO:0007669"/>
    <property type="project" value="UniProtKB-KW"/>
</dbReference>
<dbReference type="SMART" id="SM00922">
    <property type="entry name" value="MR_MLE"/>
    <property type="match status" value="1"/>
</dbReference>
<dbReference type="GO" id="GO:0016829">
    <property type="term" value="F:lyase activity"/>
    <property type="evidence" value="ECO:0007669"/>
    <property type="project" value="UniProtKB-KW"/>
</dbReference>
<dbReference type="InterPro" id="IPR034593">
    <property type="entry name" value="DgoD-like"/>
</dbReference>
<dbReference type="InterPro" id="IPR029065">
    <property type="entry name" value="Enolase_C-like"/>
</dbReference>
<dbReference type="InterPro" id="IPR029017">
    <property type="entry name" value="Enolase-like_N"/>
</dbReference>
<accession>A0A8J3VSG5</accession>
<keyword evidence="1" id="KW-0456">Lyase</keyword>
<keyword evidence="4" id="KW-1185">Reference proteome</keyword>
<comment type="caution">
    <text evidence="3">The sequence shown here is derived from an EMBL/GenBank/DDBJ whole genome shotgun (WGS) entry which is preliminary data.</text>
</comment>
<gene>
    <name evidence="3" type="ORF">Raf01_47430</name>
</gene>
<protein>
    <submittedName>
        <fullName evidence="3">Isomerase</fullName>
    </submittedName>
</protein>
<feature type="domain" description="Mandelate racemase/muconate lactonizing enzyme C-terminal" evidence="2">
    <location>
        <begin position="149"/>
        <end position="265"/>
    </location>
</feature>
<name>A0A8J3VSG5_9ACTN</name>
<dbReference type="Gene3D" id="3.20.20.120">
    <property type="entry name" value="Enolase-like C-terminal domain"/>
    <property type="match status" value="1"/>
</dbReference>
<proteinExistence type="predicted"/>